<dbReference type="CDD" id="cd15517">
    <property type="entry name" value="PHD_TCF19_like"/>
    <property type="match status" value="1"/>
</dbReference>
<dbReference type="Gene3D" id="1.10.10.60">
    <property type="entry name" value="Homeodomain-like"/>
    <property type="match status" value="1"/>
</dbReference>
<organism evidence="4 5">
    <name type="scientific">Octopus sinensis</name>
    <name type="common">East Asian common octopus</name>
    <dbReference type="NCBI Taxonomy" id="2607531"/>
    <lineage>
        <taxon>Eukaryota</taxon>
        <taxon>Metazoa</taxon>
        <taxon>Spiralia</taxon>
        <taxon>Lophotrochozoa</taxon>
        <taxon>Mollusca</taxon>
        <taxon>Cephalopoda</taxon>
        <taxon>Coleoidea</taxon>
        <taxon>Octopodiformes</taxon>
        <taxon>Octopoda</taxon>
        <taxon>Incirrata</taxon>
        <taxon>Octopodidae</taxon>
        <taxon>Octopus</taxon>
    </lineage>
</organism>
<dbReference type="PANTHER" id="PTHR19303">
    <property type="entry name" value="TRANSPOSON"/>
    <property type="match status" value="1"/>
</dbReference>
<gene>
    <name evidence="5" type="primary">LOC115211605</name>
</gene>
<feature type="domain" description="HTH psq-type" evidence="3">
    <location>
        <begin position="4"/>
        <end position="58"/>
    </location>
</feature>
<dbReference type="KEGG" id="osn:115211605"/>
<dbReference type="GO" id="GO:0003677">
    <property type="term" value="F:DNA binding"/>
    <property type="evidence" value="ECO:0007669"/>
    <property type="project" value="UniProtKB-UniRule"/>
</dbReference>
<dbReference type="Pfam" id="PF05225">
    <property type="entry name" value="HTH_psq"/>
    <property type="match status" value="1"/>
</dbReference>
<dbReference type="SUPFAM" id="SSF46689">
    <property type="entry name" value="Homeodomain-like"/>
    <property type="match status" value="1"/>
</dbReference>
<dbReference type="InterPro" id="IPR050863">
    <property type="entry name" value="CenT-Element_Derived"/>
</dbReference>
<dbReference type="PROSITE" id="PS50960">
    <property type="entry name" value="HTH_PSQ"/>
    <property type="match status" value="1"/>
</dbReference>
<evidence type="ECO:0000256" key="2">
    <source>
        <dbReference type="SAM" id="MobiDB-lite"/>
    </source>
</evidence>
<feature type="region of interest" description="Disordered" evidence="2">
    <location>
        <begin position="398"/>
        <end position="523"/>
    </location>
</feature>
<accession>A0A6P7SCD1</accession>
<dbReference type="SUPFAM" id="SSF57903">
    <property type="entry name" value="FYVE/PHD zinc finger"/>
    <property type="match status" value="1"/>
</dbReference>
<feature type="compositionally biased region" description="Basic residues" evidence="2">
    <location>
        <begin position="450"/>
        <end position="460"/>
    </location>
</feature>
<dbReference type="InterPro" id="IPR013083">
    <property type="entry name" value="Znf_RING/FYVE/PHD"/>
</dbReference>
<dbReference type="Proteomes" id="UP000515154">
    <property type="component" value="Linkage group LG5"/>
</dbReference>
<sequence length="574" mass="65651">MPRLYKRKTLKTFSEDDLRDAINCYKNGGKGVTFRSVARKFGVPRSTLERWVNKRESAHFRSGRDTVLSTEIEEYLIEALLYLSDLGWTLDNEQLKLIVKSYLDSMDLQTVFKNNIPGDDWLHHFMNRWKDRLTLRNPDYVNNAKVRELTDAVIDGFFQMLTQLVNQLGITDLPERFYNLNETGLNLDPKKKKAFHHRGIKNGQYVMPSVGKTLYTVLFCGNAEGEYLPPYVIYKGKYLYDTWMMGGPAGTTYNITETGWMDDYVFENWVTQTFLPFVKNREKPIIVFFDGNGSHITYQTASKARNAGVHLVCLPPHSSGALQPLEISVYGPAKKVWHRILQTYYKESSLKSVQKLVFPSLLKRFFDEAFLARKDNLIHGFRKSGFCPLDAHKGKLLSSKNLDRSERDAGPSGLQSKEDTEAVTGAASNSKTKAKKSSRSSVSSEEKAKTVKKPSKRQKRSLQSDDKPPPNKEQKKNVQENNESALIKEAILKLQPKMKRKNKNKSKKKSPTANKTNNNNKEEEKIDDSICYICLEEDPETDQEDINWVGCDNCPRWFHVSCVDGSDNPCKLCS</sequence>
<feature type="compositionally biased region" description="Basic residues" evidence="2">
    <location>
        <begin position="496"/>
        <end position="510"/>
    </location>
</feature>
<keyword evidence="4" id="KW-1185">Reference proteome</keyword>
<evidence type="ECO:0000313" key="5">
    <source>
        <dbReference type="RefSeq" id="XP_029636049.1"/>
    </source>
</evidence>
<dbReference type="Gene3D" id="3.30.420.10">
    <property type="entry name" value="Ribonuclease H-like superfamily/Ribonuclease H"/>
    <property type="match status" value="1"/>
</dbReference>
<dbReference type="InterPro" id="IPR036397">
    <property type="entry name" value="RNaseH_sf"/>
</dbReference>
<dbReference type="GO" id="GO:0005634">
    <property type="term" value="C:nucleus"/>
    <property type="evidence" value="ECO:0007669"/>
    <property type="project" value="UniProtKB-SubCell"/>
</dbReference>
<feature type="compositionally biased region" description="Basic and acidic residues" evidence="2">
    <location>
        <begin position="462"/>
        <end position="478"/>
    </location>
</feature>
<evidence type="ECO:0000259" key="3">
    <source>
        <dbReference type="PROSITE" id="PS50960"/>
    </source>
</evidence>
<dbReference type="InterPro" id="IPR007889">
    <property type="entry name" value="HTH_Psq"/>
</dbReference>
<comment type="subcellular location">
    <subcellularLocation>
        <location evidence="1">Nucleus</location>
    </subcellularLocation>
</comment>
<keyword evidence="1" id="KW-0539">Nucleus</keyword>
<dbReference type="InterPro" id="IPR004875">
    <property type="entry name" value="DDE_SF_endonuclease_dom"/>
</dbReference>
<dbReference type="RefSeq" id="XP_029636049.1">
    <property type="nucleotide sequence ID" value="XM_029780189.2"/>
</dbReference>
<feature type="DNA-binding region" description="H-T-H motif" evidence="1">
    <location>
        <begin position="34"/>
        <end position="54"/>
    </location>
</feature>
<dbReference type="InterPro" id="IPR009057">
    <property type="entry name" value="Homeodomain-like_sf"/>
</dbReference>
<evidence type="ECO:0000256" key="1">
    <source>
        <dbReference type="PROSITE-ProRule" id="PRU00320"/>
    </source>
</evidence>
<keyword evidence="1" id="KW-0238">DNA-binding</keyword>
<dbReference type="InterPro" id="IPR011011">
    <property type="entry name" value="Znf_FYVE_PHD"/>
</dbReference>
<name>A0A6P7SCD1_9MOLL</name>
<evidence type="ECO:0000313" key="4">
    <source>
        <dbReference type="Proteomes" id="UP000515154"/>
    </source>
</evidence>
<proteinExistence type="predicted"/>
<dbReference type="Pfam" id="PF03184">
    <property type="entry name" value="DDE_1"/>
    <property type="match status" value="1"/>
</dbReference>
<protein>
    <submittedName>
        <fullName evidence="5">Uncharacterized protein LOC115211605</fullName>
    </submittedName>
</protein>
<dbReference type="AlphaFoldDB" id="A0A6P7SCD1"/>
<dbReference type="PANTHER" id="PTHR19303:SF74">
    <property type="entry name" value="POGO TRANSPOSABLE ELEMENT WITH KRAB DOMAIN"/>
    <property type="match status" value="1"/>
</dbReference>
<dbReference type="Gene3D" id="3.30.40.10">
    <property type="entry name" value="Zinc/RING finger domain, C3HC4 (zinc finger)"/>
    <property type="match status" value="1"/>
</dbReference>
<reference evidence="5" key="1">
    <citation type="submission" date="2025-08" db="UniProtKB">
        <authorList>
            <consortium name="RefSeq"/>
        </authorList>
    </citation>
    <scope>IDENTIFICATION</scope>
</reference>